<evidence type="ECO:0000256" key="5">
    <source>
        <dbReference type="ARBA" id="ARBA00022729"/>
    </source>
</evidence>
<feature type="signal peptide" evidence="6">
    <location>
        <begin position="1"/>
        <end position="18"/>
    </location>
</feature>
<dbReference type="InterPro" id="IPR010264">
    <property type="entry name" value="Self-incomp_S1"/>
</dbReference>
<name>A0A9J5Z4G5_SOLCO</name>
<keyword evidence="8" id="KW-1185">Reference proteome</keyword>
<feature type="chain" id="PRO_5039962669" description="S-protein homolog" evidence="6">
    <location>
        <begin position="19"/>
        <end position="208"/>
    </location>
</feature>
<evidence type="ECO:0000313" key="7">
    <source>
        <dbReference type="EMBL" id="KAG5607562.1"/>
    </source>
</evidence>
<proteinExistence type="inferred from homology"/>
<dbReference type="OrthoDB" id="1900999at2759"/>
<sequence>MAKSFFILLIIYSYIINAYQVLARDDIYTEVHIIDGLPNNDIPIKFHCASKDDDLGYHYPKVGDDFHFHFPPDSYRSNPFLLPFLVGEDAVNDNGFQYEVHVIDALPNNIIPLKFHCFSGDDDLGFHYPKVGDDFHFKFRMNIVESTRFSCRFWWDNKEKVFDVFNRILIIKHCSGDFPTRFCYWKVQNDGFYVGPQLDQMEKMYDWL</sequence>
<comment type="subcellular location">
    <subcellularLocation>
        <location evidence="1 6">Secreted</location>
    </subcellularLocation>
</comment>
<evidence type="ECO:0000256" key="6">
    <source>
        <dbReference type="RuleBase" id="RU367044"/>
    </source>
</evidence>
<keyword evidence="3 6" id="KW-0713">Self-incompatibility</keyword>
<accession>A0A9J5Z4G5</accession>
<dbReference type="AlphaFoldDB" id="A0A9J5Z4G5"/>
<evidence type="ECO:0000256" key="4">
    <source>
        <dbReference type="ARBA" id="ARBA00022525"/>
    </source>
</evidence>
<evidence type="ECO:0000256" key="3">
    <source>
        <dbReference type="ARBA" id="ARBA00022471"/>
    </source>
</evidence>
<comment type="caution">
    <text evidence="7">The sequence shown here is derived from an EMBL/GenBank/DDBJ whole genome shotgun (WGS) entry which is preliminary data.</text>
</comment>
<dbReference type="PANTHER" id="PTHR31232:SF73">
    <property type="entry name" value="S-PROTEIN HOMOLOG"/>
    <property type="match status" value="1"/>
</dbReference>
<keyword evidence="5 6" id="KW-0732">Signal</keyword>
<dbReference type="GO" id="GO:0060320">
    <property type="term" value="P:rejection of self pollen"/>
    <property type="evidence" value="ECO:0007669"/>
    <property type="project" value="UniProtKB-KW"/>
</dbReference>
<protein>
    <recommendedName>
        <fullName evidence="6">S-protein homolog</fullName>
    </recommendedName>
</protein>
<organism evidence="7 8">
    <name type="scientific">Solanum commersonii</name>
    <name type="common">Commerson's wild potato</name>
    <name type="synonym">Commerson's nightshade</name>
    <dbReference type="NCBI Taxonomy" id="4109"/>
    <lineage>
        <taxon>Eukaryota</taxon>
        <taxon>Viridiplantae</taxon>
        <taxon>Streptophyta</taxon>
        <taxon>Embryophyta</taxon>
        <taxon>Tracheophyta</taxon>
        <taxon>Spermatophyta</taxon>
        <taxon>Magnoliopsida</taxon>
        <taxon>eudicotyledons</taxon>
        <taxon>Gunneridae</taxon>
        <taxon>Pentapetalae</taxon>
        <taxon>asterids</taxon>
        <taxon>lamiids</taxon>
        <taxon>Solanales</taxon>
        <taxon>Solanaceae</taxon>
        <taxon>Solanoideae</taxon>
        <taxon>Solaneae</taxon>
        <taxon>Solanum</taxon>
    </lineage>
</organism>
<gene>
    <name evidence="7" type="ORF">H5410_029054</name>
</gene>
<comment type="similarity">
    <text evidence="2 6">Belongs to the plant self-incompatibility (S1) protein family.</text>
</comment>
<dbReference type="Proteomes" id="UP000824120">
    <property type="component" value="Chromosome 5"/>
</dbReference>
<dbReference type="EMBL" id="JACXVP010000005">
    <property type="protein sequence ID" value="KAG5607562.1"/>
    <property type="molecule type" value="Genomic_DNA"/>
</dbReference>
<dbReference type="GO" id="GO:0005576">
    <property type="term" value="C:extracellular region"/>
    <property type="evidence" value="ECO:0007669"/>
    <property type="project" value="UniProtKB-SubCell"/>
</dbReference>
<keyword evidence="4 6" id="KW-0964">Secreted</keyword>
<dbReference type="Pfam" id="PF05938">
    <property type="entry name" value="Self-incomp_S1"/>
    <property type="match status" value="2"/>
</dbReference>
<reference evidence="7 8" key="1">
    <citation type="submission" date="2020-09" db="EMBL/GenBank/DDBJ databases">
        <title>De no assembly of potato wild relative species, Solanum commersonii.</title>
        <authorList>
            <person name="Cho K."/>
        </authorList>
    </citation>
    <scope>NUCLEOTIDE SEQUENCE [LARGE SCALE GENOMIC DNA]</scope>
    <source>
        <strain evidence="7">LZ3.2</strain>
        <tissue evidence="7">Leaf</tissue>
    </source>
</reference>
<evidence type="ECO:0000256" key="1">
    <source>
        <dbReference type="ARBA" id="ARBA00004613"/>
    </source>
</evidence>
<dbReference type="PANTHER" id="PTHR31232">
    <property type="match status" value="1"/>
</dbReference>
<evidence type="ECO:0000256" key="2">
    <source>
        <dbReference type="ARBA" id="ARBA00005581"/>
    </source>
</evidence>
<evidence type="ECO:0000313" key="8">
    <source>
        <dbReference type="Proteomes" id="UP000824120"/>
    </source>
</evidence>